<evidence type="ECO:0000259" key="15">
    <source>
        <dbReference type="PROSITE" id="PS51285"/>
    </source>
</evidence>
<dbReference type="InterPro" id="IPR017441">
    <property type="entry name" value="Protein_kinase_ATP_BS"/>
</dbReference>
<dbReference type="Gene3D" id="3.30.200.20">
    <property type="entry name" value="Phosphorylase Kinase, domain 1"/>
    <property type="match status" value="1"/>
</dbReference>
<gene>
    <name evidence="17" type="ORF">MENT_LOCUS24743</name>
</gene>
<dbReference type="AlphaFoldDB" id="A0A6V7VE62"/>
<evidence type="ECO:0000256" key="12">
    <source>
        <dbReference type="PROSITE-ProRule" id="PRU10141"/>
    </source>
</evidence>
<evidence type="ECO:0000259" key="14">
    <source>
        <dbReference type="PROSITE" id="PS50011"/>
    </source>
</evidence>
<reference evidence="17 18" key="1">
    <citation type="submission" date="2020-08" db="EMBL/GenBank/DDBJ databases">
        <authorList>
            <person name="Koutsovoulos G."/>
            <person name="Danchin GJ E."/>
        </authorList>
    </citation>
    <scope>NUCLEOTIDE SEQUENCE [LARGE SCALE GENOMIC DNA]</scope>
</reference>
<sequence length="828" mass="94794">MAENDGNNVAIVESPAKSESPLSSREEFGRIQKELAKELKAKDGLERFLSLASGNLLNPRAYTPDLMEYSRELYEESKAKTTFLRMQLERLKLQERSNIAGNGRESDGDSTENKNESKIADLMYRLRKEAALIAGANSMLKLFGEQKKPDQKSVMNAHETCALANEKLDLIRLALKKYSEQLPHESPKREHVCREINEFSALGQRQSSCDSPTHVNANTFNSDRKNSVDIDNHQQHSWLDQRPQLYTQTQYLLAVSGKLELRLIGCQDLLNKIDLQVGKSKSIGKLFRQQSNSKMIQAEEVYASIRIDNKLISSTKSKLMGPSCWDQSFSIELDRAKELEIELFYKDKRQMCAFSVLKLGDLIDKSQNAGKHVLLEPQGILFLEHFYLDPTVSRKPNLQRQKKIFMVKELKTKADTRKQLGPSVLGRLVNKSNSAAQQFEPVVSIGPNDNETSSKEVESTKRVGGNHQNKKHSYTPLNLRDHTKQLEIIPPQSLSIDQFRLISVLGRGHFGKVILSQYKPTSDYYAIKILKKGDILARYEVESLMVEKRILEIASSSKHPFLVNLFAGFQSREHVFFVMEYAMGGDLMRHIHDDIFTEERACFYAACVLLGLEFLHTNKIVYRDLKLDNLILDKEGYVKLADFGLCKEGMGPTDRTSTFCGTPEFLAPEVLTENSYTRAIDWWGLGVLIFEMLVGEPPFSGADEEEIFDSIVNDEVHYPQFLSIESIAIMRRLMRKKPEKRLGASEEDAKEIKKQRFFVHIQWEWEKLLSKQIRPKFVPSIAHPEDVSNFDEEFTNEHARFSSAKSKREITDADNELFREFDFCNLRC</sequence>
<dbReference type="SUPFAM" id="SSF46585">
    <property type="entry name" value="HR1 repeat"/>
    <property type="match status" value="2"/>
</dbReference>
<evidence type="ECO:0000256" key="6">
    <source>
        <dbReference type="ARBA" id="ARBA00022741"/>
    </source>
</evidence>
<dbReference type="GO" id="GO:0004697">
    <property type="term" value="F:diacylglycerol-dependent serine/threonine kinase activity"/>
    <property type="evidence" value="ECO:0007669"/>
    <property type="project" value="UniProtKB-EC"/>
</dbReference>
<dbReference type="PROSITE" id="PS51285">
    <property type="entry name" value="AGC_KINASE_CTER"/>
    <property type="match status" value="1"/>
</dbReference>
<feature type="compositionally biased region" description="Basic and acidic residues" evidence="13">
    <location>
        <begin position="452"/>
        <end position="461"/>
    </location>
</feature>
<evidence type="ECO:0000256" key="9">
    <source>
        <dbReference type="ARBA" id="ARBA00047272"/>
    </source>
</evidence>
<dbReference type="Proteomes" id="UP000580250">
    <property type="component" value="Unassembled WGS sequence"/>
</dbReference>
<dbReference type="OrthoDB" id="63267at2759"/>
<proteinExistence type="inferred from homology"/>
<dbReference type="PROSITE" id="PS00108">
    <property type="entry name" value="PROTEIN_KINASE_ST"/>
    <property type="match status" value="1"/>
</dbReference>
<dbReference type="SMART" id="SM00220">
    <property type="entry name" value="S_TKc"/>
    <property type="match status" value="1"/>
</dbReference>
<feature type="domain" description="AGC-kinase C-terminal" evidence="15">
    <location>
        <begin position="761"/>
        <end position="828"/>
    </location>
</feature>
<dbReference type="EC" id="2.7.11.13" evidence="2"/>
<dbReference type="Gene3D" id="1.10.510.10">
    <property type="entry name" value="Transferase(Phosphotransferase) domain 1"/>
    <property type="match status" value="1"/>
</dbReference>
<keyword evidence="5" id="KW-0808">Transferase</keyword>
<dbReference type="InterPro" id="IPR011072">
    <property type="entry name" value="HR1_rho-bd"/>
</dbReference>
<feature type="region of interest" description="Disordered" evidence="13">
    <location>
        <begin position="1"/>
        <end position="27"/>
    </location>
</feature>
<comment type="catalytic activity">
    <reaction evidence="10">
        <text>L-seryl-[protein] + ATP = O-phospho-L-seryl-[protein] + ADP + H(+)</text>
        <dbReference type="Rhea" id="RHEA:17989"/>
        <dbReference type="Rhea" id="RHEA-COMP:9863"/>
        <dbReference type="Rhea" id="RHEA-COMP:11604"/>
        <dbReference type="ChEBI" id="CHEBI:15378"/>
        <dbReference type="ChEBI" id="CHEBI:29999"/>
        <dbReference type="ChEBI" id="CHEBI:30616"/>
        <dbReference type="ChEBI" id="CHEBI:83421"/>
        <dbReference type="ChEBI" id="CHEBI:456216"/>
        <dbReference type="EC" id="2.7.11.13"/>
    </reaction>
</comment>
<evidence type="ECO:0000256" key="10">
    <source>
        <dbReference type="ARBA" id="ARBA00047470"/>
    </source>
</evidence>
<feature type="domain" description="REM-1" evidence="16">
    <location>
        <begin position="105"/>
        <end position="184"/>
    </location>
</feature>
<dbReference type="PROSITE" id="PS50011">
    <property type="entry name" value="PROTEIN_KINASE_DOM"/>
    <property type="match status" value="1"/>
</dbReference>
<dbReference type="EMBL" id="CAJEWN010000213">
    <property type="protein sequence ID" value="CAD2173153.1"/>
    <property type="molecule type" value="Genomic_DNA"/>
</dbReference>
<evidence type="ECO:0000256" key="3">
    <source>
        <dbReference type="ARBA" id="ARBA00022527"/>
    </source>
</evidence>
<evidence type="ECO:0000256" key="13">
    <source>
        <dbReference type="SAM" id="MobiDB-lite"/>
    </source>
</evidence>
<dbReference type="CDD" id="cd05589">
    <property type="entry name" value="STKc_PKN"/>
    <property type="match status" value="1"/>
</dbReference>
<evidence type="ECO:0000256" key="8">
    <source>
        <dbReference type="ARBA" id="ARBA00022840"/>
    </source>
</evidence>
<dbReference type="GO" id="GO:0007165">
    <property type="term" value="P:signal transduction"/>
    <property type="evidence" value="ECO:0007669"/>
    <property type="project" value="InterPro"/>
</dbReference>
<dbReference type="InterPro" id="IPR000719">
    <property type="entry name" value="Prot_kinase_dom"/>
</dbReference>
<feature type="region of interest" description="Disordered" evidence="13">
    <location>
        <begin position="444"/>
        <end position="474"/>
    </location>
</feature>
<feature type="domain" description="Protein kinase" evidence="14">
    <location>
        <begin position="499"/>
        <end position="758"/>
    </location>
</feature>
<feature type="binding site" evidence="12">
    <location>
        <position position="528"/>
    </location>
    <ligand>
        <name>ATP</name>
        <dbReference type="ChEBI" id="CHEBI:30616"/>
    </ligand>
</feature>
<evidence type="ECO:0000313" key="18">
    <source>
        <dbReference type="Proteomes" id="UP000580250"/>
    </source>
</evidence>
<dbReference type="InterPro" id="IPR008271">
    <property type="entry name" value="Ser/Thr_kinase_AS"/>
</dbReference>
<protein>
    <recommendedName>
        <fullName evidence="2">protein kinase C</fullName>
        <ecNumber evidence="2">2.7.11.13</ecNumber>
    </recommendedName>
</protein>
<evidence type="ECO:0000256" key="5">
    <source>
        <dbReference type="ARBA" id="ARBA00022679"/>
    </source>
</evidence>
<dbReference type="GO" id="GO:0005524">
    <property type="term" value="F:ATP binding"/>
    <property type="evidence" value="ECO:0007669"/>
    <property type="project" value="UniProtKB-UniRule"/>
</dbReference>
<comment type="similarity">
    <text evidence="1">Belongs to the protein kinase superfamily. AGC Ser/Thr protein kinase family. PKC subfamily.</text>
</comment>
<keyword evidence="3" id="KW-0723">Serine/threonine-protein kinase</keyword>
<dbReference type="Pfam" id="PF02185">
    <property type="entry name" value="HR1"/>
    <property type="match status" value="1"/>
</dbReference>
<keyword evidence="11" id="KW-0175">Coiled coil</keyword>
<dbReference type="FunFam" id="1.10.510.10:FF:000038">
    <property type="entry name" value="serine/threonine-protein kinase N2 isoform X1"/>
    <property type="match status" value="1"/>
</dbReference>
<comment type="catalytic activity">
    <reaction evidence="9">
        <text>L-threonyl-[protein] + ATP = O-phospho-L-threonyl-[protein] + ADP + H(+)</text>
        <dbReference type="Rhea" id="RHEA:46608"/>
        <dbReference type="Rhea" id="RHEA-COMP:11060"/>
        <dbReference type="Rhea" id="RHEA-COMP:11605"/>
        <dbReference type="ChEBI" id="CHEBI:15378"/>
        <dbReference type="ChEBI" id="CHEBI:30013"/>
        <dbReference type="ChEBI" id="CHEBI:30616"/>
        <dbReference type="ChEBI" id="CHEBI:61977"/>
        <dbReference type="ChEBI" id="CHEBI:456216"/>
        <dbReference type="EC" id="2.7.11.13"/>
    </reaction>
</comment>
<dbReference type="SUPFAM" id="SSF56112">
    <property type="entry name" value="Protein kinase-like (PK-like)"/>
    <property type="match status" value="1"/>
</dbReference>
<dbReference type="Gene3D" id="1.10.287.160">
    <property type="entry name" value="HR1 repeat"/>
    <property type="match status" value="2"/>
</dbReference>
<feature type="compositionally biased region" description="Basic and acidic residues" evidence="13">
    <location>
        <begin position="104"/>
        <end position="114"/>
    </location>
</feature>
<dbReference type="PROSITE" id="PS00107">
    <property type="entry name" value="PROTEIN_KINASE_ATP"/>
    <property type="match status" value="1"/>
</dbReference>
<evidence type="ECO:0000256" key="11">
    <source>
        <dbReference type="PROSITE-ProRule" id="PRU01207"/>
    </source>
</evidence>
<dbReference type="PANTHER" id="PTHR24351">
    <property type="entry name" value="RIBOSOMAL PROTEIN S6 KINASE"/>
    <property type="match status" value="1"/>
</dbReference>
<feature type="region of interest" description="Disordered" evidence="13">
    <location>
        <begin position="95"/>
        <end position="114"/>
    </location>
</feature>
<comment type="caution">
    <text evidence="17">The sequence shown here is derived from an EMBL/GenBank/DDBJ whole genome shotgun (WGS) entry which is preliminary data.</text>
</comment>
<dbReference type="InterPro" id="IPR017892">
    <property type="entry name" value="Pkinase_C"/>
</dbReference>
<dbReference type="Pfam" id="PF00069">
    <property type="entry name" value="Pkinase"/>
    <property type="match status" value="1"/>
</dbReference>
<dbReference type="InterPro" id="IPR011009">
    <property type="entry name" value="Kinase-like_dom_sf"/>
</dbReference>
<dbReference type="InterPro" id="IPR036274">
    <property type="entry name" value="HR1_rpt_sf"/>
</dbReference>
<dbReference type="SMART" id="SM00133">
    <property type="entry name" value="S_TK_X"/>
    <property type="match status" value="1"/>
</dbReference>
<evidence type="ECO:0000256" key="7">
    <source>
        <dbReference type="ARBA" id="ARBA00022777"/>
    </source>
</evidence>
<accession>A0A6V7VE62</accession>
<organism evidence="17 18">
    <name type="scientific">Meloidogyne enterolobii</name>
    <name type="common">Root-knot nematode worm</name>
    <name type="synonym">Meloidogyne mayaguensis</name>
    <dbReference type="NCBI Taxonomy" id="390850"/>
    <lineage>
        <taxon>Eukaryota</taxon>
        <taxon>Metazoa</taxon>
        <taxon>Ecdysozoa</taxon>
        <taxon>Nematoda</taxon>
        <taxon>Chromadorea</taxon>
        <taxon>Rhabditida</taxon>
        <taxon>Tylenchina</taxon>
        <taxon>Tylenchomorpha</taxon>
        <taxon>Tylenchoidea</taxon>
        <taxon>Meloidogynidae</taxon>
        <taxon>Meloidogyninae</taxon>
        <taxon>Meloidogyne</taxon>
    </lineage>
</organism>
<dbReference type="InterPro" id="IPR000961">
    <property type="entry name" value="AGC-kinase_C"/>
</dbReference>
<dbReference type="PROSITE" id="PS51860">
    <property type="entry name" value="REM_1"/>
    <property type="match status" value="1"/>
</dbReference>
<dbReference type="InterPro" id="IPR035892">
    <property type="entry name" value="C2_domain_sf"/>
</dbReference>
<keyword evidence="6 12" id="KW-0547">Nucleotide-binding</keyword>
<keyword evidence="8 12" id="KW-0067">ATP-binding</keyword>
<dbReference type="SUPFAM" id="SSF49562">
    <property type="entry name" value="C2 domain (Calcium/lipid-binding domain, CaLB)"/>
    <property type="match status" value="1"/>
</dbReference>
<keyword evidence="4" id="KW-0597">Phosphoprotein</keyword>
<evidence type="ECO:0000256" key="4">
    <source>
        <dbReference type="ARBA" id="ARBA00022553"/>
    </source>
</evidence>
<dbReference type="Pfam" id="PF00433">
    <property type="entry name" value="Pkinase_C"/>
    <property type="match status" value="1"/>
</dbReference>
<evidence type="ECO:0000256" key="1">
    <source>
        <dbReference type="ARBA" id="ARBA00005490"/>
    </source>
</evidence>
<keyword evidence="7" id="KW-0418">Kinase</keyword>
<evidence type="ECO:0000259" key="16">
    <source>
        <dbReference type="PROSITE" id="PS51860"/>
    </source>
</evidence>
<evidence type="ECO:0000256" key="2">
    <source>
        <dbReference type="ARBA" id="ARBA00012429"/>
    </source>
</evidence>
<evidence type="ECO:0000313" key="17">
    <source>
        <dbReference type="EMBL" id="CAD2173153.1"/>
    </source>
</evidence>
<name>A0A6V7VE62_MELEN</name>
<dbReference type="FunFam" id="3.30.200.20:FF:000058">
    <property type="entry name" value="Putative serine/threonine-protein kinase N2"/>
    <property type="match status" value="1"/>
</dbReference>
<dbReference type="SMART" id="SM00742">
    <property type="entry name" value="Hr1"/>
    <property type="match status" value="2"/>
</dbReference>